<reference evidence="1 2" key="1">
    <citation type="submission" date="2016-03" db="EMBL/GenBank/DDBJ databases">
        <title>Acinetobacter genomospecies 28 strain ANC 4149.</title>
        <authorList>
            <person name="Radolfova-Krizova L."/>
            <person name="Nemec A."/>
        </authorList>
    </citation>
    <scope>NUCLEOTIDE SEQUENCE [LARGE SCALE GENOMIC DNA]</scope>
    <source>
        <strain evidence="1 2">ANC 4149</strain>
    </source>
</reference>
<evidence type="ECO:0008006" key="3">
    <source>
        <dbReference type="Google" id="ProtNLM"/>
    </source>
</evidence>
<dbReference type="STRING" id="1806892.AZH43_14490"/>
<evidence type="ECO:0000313" key="1">
    <source>
        <dbReference type="EMBL" id="KYQ71428.1"/>
    </source>
</evidence>
<proteinExistence type="predicted"/>
<sequence length="237" mass="27378">MTQYDSNPLHAHPLVHTLIKIINVDSHEEFLNLLEDKLVLASEKVCSSAKKNSSVKTFNELCDSAKRNIQDPKELKLHLELLEKKLEDDISCQIAHMLDESGFIAEHDPNHNGHVDILVRSQNKKFKWLGEAKLYGGKKYSEKGLYQLVNDYSLGNPNESGGVLIYLNSTQYNVMEVVTQWQEYLQQISIDSAARLKNFTYNYRADYPLIFVSEHDHHKTGIKYKIRHCCLDIRIDF</sequence>
<dbReference type="Proteomes" id="UP000076276">
    <property type="component" value="Unassembled WGS sequence"/>
</dbReference>
<name>A0A151Y066_9GAMM</name>
<dbReference type="GeneID" id="56340283"/>
<dbReference type="EMBL" id="LUAW01000026">
    <property type="protein sequence ID" value="KYQ71428.1"/>
    <property type="molecule type" value="Genomic_DNA"/>
</dbReference>
<dbReference type="RefSeq" id="WP_004984375.1">
    <property type="nucleotide sequence ID" value="NZ_CBCSIK010000006.1"/>
</dbReference>
<accession>A0A151Y066</accession>
<keyword evidence="2" id="KW-1185">Reference proteome</keyword>
<dbReference type="OrthoDB" id="509598at2"/>
<protein>
    <recommendedName>
        <fullName evidence="3">Restriction endonuclease</fullName>
    </recommendedName>
</protein>
<organism evidence="1 2">
    <name type="scientific">Acinetobacter pragensis</name>
    <dbReference type="NCBI Taxonomy" id="1806892"/>
    <lineage>
        <taxon>Bacteria</taxon>
        <taxon>Pseudomonadati</taxon>
        <taxon>Pseudomonadota</taxon>
        <taxon>Gammaproteobacteria</taxon>
        <taxon>Moraxellales</taxon>
        <taxon>Moraxellaceae</taxon>
        <taxon>Acinetobacter</taxon>
    </lineage>
</organism>
<comment type="caution">
    <text evidence="1">The sequence shown here is derived from an EMBL/GenBank/DDBJ whole genome shotgun (WGS) entry which is preliminary data.</text>
</comment>
<evidence type="ECO:0000313" key="2">
    <source>
        <dbReference type="Proteomes" id="UP000076276"/>
    </source>
</evidence>
<gene>
    <name evidence="1" type="ORF">AZH43_14490</name>
</gene>
<dbReference type="AlphaFoldDB" id="A0A151Y066"/>